<dbReference type="InterPro" id="IPR012003">
    <property type="entry name" value="ATP_PFK_prok-type"/>
</dbReference>
<evidence type="ECO:0000256" key="1">
    <source>
        <dbReference type="ARBA" id="ARBA00001946"/>
    </source>
</evidence>
<comment type="caution">
    <text evidence="10">Lacks conserved residue(s) required for the propagation of feature annotation.</text>
</comment>
<keyword evidence="9 10" id="KW-0324">Glycolysis</keyword>
<dbReference type="GO" id="GO:0006002">
    <property type="term" value="P:fructose 6-phosphate metabolic process"/>
    <property type="evidence" value="ECO:0007669"/>
    <property type="project" value="InterPro"/>
</dbReference>
<dbReference type="GO" id="GO:0016208">
    <property type="term" value="F:AMP binding"/>
    <property type="evidence" value="ECO:0007669"/>
    <property type="project" value="TreeGrafter"/>
</dbReference>
<comment type="subunit">
    <text evidence="10">Homodimer or homotetramer.</text>
</comment>
<dbReference type="InterPro" id="IPR000023">
    <property type="entry name" value="Phosphofructokinase_dom"/>
</dbReference>
<protein>
    <recommendedName>
        <fullName evidence="10">ATP-dependent 6-phosphofructokinase</fullName>
        <shortName evidence="10">ATP-PFK</shortName>
        <shortName evidence="10">Phosphofructokinase</shortName>
        <ecNumber evidence="10">2.7.1.11</ecNumber>
    </recommendedName>
    <alternativeName>
        <fullName evidence="10">Phosphohexokinase</fullName>
    </alternativeName>
</protein>
<evidence type="ECO:0000256" key="4">
    <source>
        <dbReference type="ARBA" id="ARBA00022490"/>
    </source>
</evidence>
<sequence length="358" mass="38346">MKTHKRLGILTSGGDCPGLNAVIRAVVSHAIMTYDWEVLGIPYATKGLLERKAIPLSRHGLDLRGIDPLLNMGGTILGSINKGDTLDRIDEIIASYQYLELDALIGIGGDGSLAILNKLQIAGNWQFIAIPKTIDNDVALTDRVVGFDTAVNTIVDSLNRLTFTAASHDRIMIVEVMGRSAGHLALHSGIAGGADVILIPEIPYSIQGICEHLKELRDNWGRRFAILIVAEGVKIADDSSMYRSSQIPNCGIGQYIADEIRNCSHNELDIRVSVLGHIQRGGIPTALDRLVASAFGKAAVDLIAAGESGKMVAWRNGQVEAVSLDAVLAESPLYVAANSYLVDTARALGIYVGNTEET</sequence>
<evidence type="ECO:0000256" key="6">
    <source>
        <dbReference type="ARBA" id="ARBA00022723"/>
    </source>
</evidence>
<evidence type="ECO:0000256" key="5">
    <source>
        <dbReference type="ARBA" id="ARBA00022679"/>
    </source>
</evidence>
<dbReference type="Gene3D" id="3.40.50.450">
    <property type="match status" value="1"/>
</dbReference>
<evidence type="ECO:0000313" key="13">
    <source>
        <dbReference type="Proteomes" id="UP000218238"/>
    </source>
</evidence>
<dbReference type="PANTHER" id="PTHR13697:SF52">
    <property type="entry name" value="ATP-DEPENDENT 6-PHOSPHOFRUCTOKINASE 3"/>
    <property type="match status" value="1"/>
</dbReference>
<dbReference type="PROSITE" id="PS00433">
    <property type="entry name" value="PHOSPHOFRUCTOKINASE"/>
    <property type="match status" value="1"/>
</dbReference>
<dbReference type="GO" id="GO:0048029">
    <property type="term" value="F:monosaccharide binding"/>
    <property type="evidence" value="ECO:0007669"/>
    <property type="project" value="TreeGrafter"/>
</dbReference>
<dbReference type="GO" id="GO:0005524">
    <property type="term" value="F:ATP binding"/>
    <property type="evidence" value="ECO:0007669"/>
    <property type="project" value="UniProtKB-KW"/>
</dbReference>
<proteinExistence type="inferred from homology"/>
<evidence type="ECO:0000259" key="11">
    <source>
        <dbReference type="Pfam" id="PF00365"/>
    </source>
</evidence>
<feature type="binding site" evidence="10">
    <location>
        <begin position="82"/>
        <end position="83"/>
    </location>
    <ligand>
        <name>ATP</name>
        <dbReference type="ChEBI" id="CHEBI:30616"/>
    </ligand>
</feature>
<dbReference type="FunFam" id="3.40.50.460:FF:000002">
    <property type="entry name" value="ATP-dependent 6-phosphofructokinase"/>
    <property type="match status" value="1"/>
</dbReference>
<dbReference type="GO" id="GO:0003872">
    <property type="term" value="F:6-phosphofructokinase activity"/>
    <property type="evidence" value="ECO:0007669"/>
    <property type="project" value="UniProtKB-UniRule"/>
</dbReference>
<evidence type="ECO:0000256" key="7">
    <source>
        <dbReference type="ARBA" id="ARBA00022777"/>
    </source>
</evidence>
<evidence type="ECO:0000313" key="12">
    <source>
        <dbReference type="EMBL" id="PAX47619.1"/>
    </source>
</evidence>
<keyword evidence="8 10" id="KW-0460">Magnesium</keyword>
<keyword evidence="13" id="KW-1185">Reference proteome</keyword>
<accession>A0A2A2TAT5</accession>
<dbReference type="OrthoDB" id="9802503at2"/>
<evidence type="ECO:0000256" key="2">
    <source>
        <dbReference type="ARBA" id="ARBA00004496"/>
    </source>
</evidence>
<keyword evidence="10" id="KW-0067">ATP-binding</keyword>
<keyword evidence="10" id="KW-0547">Nucleotide-binding</keyword>
<dbReference type="GO" id="GO:0070095">
    <property type="term" value="F:fructose-6-phosphate binding"/>
    <property type="evidence" value="ECO:0007669"/>
    <property type="project" value="TreeGrafter"/>
</dbReference>
<evidence type="ECO:0000256" key="8">
    <source>
        <dbReference type="ARBA" id="ARBA00022842"/>
    </source>
</evidence>
<evidence type="ECO:0000256" key="10">
    <source>
        <dbReference type="HAMAP-Rule" id="MF_01976"/>
    </source>
</evidence>
<dbReference type="UniPathway" id="UPA00109">
    <property type="reaction ID" value="UER00182"/>
</dbReference>
<dbReference type="GO" id="GO:0047334">
    <property type="term" value="F:diphosphate-fructose-6-phosphate 1-phosphotransferase activity"/>
    <property type="evidence" value="ECO:0007669"/>
    <property type="project" value="InterPro"/>
</dbReference>
<dbReference type="Pfam" id="PF00365">
    <property type="entry name" value="PFK"/>
    <property type="match status" value="1"/>
</dbReference>
<name>A0A2A2TAT5_9CYAN</name>
<feature type="binding site" evidence="10">
    <location>
        <position position="110"/>
    </location>
    <ligand>
        <name>Mg(2+)</name>
        <dbReference type="ChEBI" id="CHEBI:18420"/>
        <note>catalytic</note>
    </ligand>
</feature>
<dbReference type="InterPro" id="IPR015912">
    <property type="entry name" value="Phosphofructokinase_CS"/>
</dbReference>
<dbReference type="SUPFAM" id="SSF53784">
    <property type="entry name" value="Phosphofructokinase"/>
    <property type="match status" value="1"/>
</dbReference>
<reference evidence="12 13" key="1">
    <citation type="submission" date="2017-08" db="EMBL/GenBank/DDBJ databases">
        <title>Draft genome sequence of filamentous cyanobacterium Calothrix elsteri CCALA 953.</title>
        <authorList>
            <person name="Gagunashvili A.N."/>
            <person name="Elster J."/>
            <person name="Andresson O.S."/>
        </authorList>
    </citation>
    <scope>NUCLEOTIDE SEQUENCE [LARGE SCALE GENOMIC DNA]</scope>
    <source>
        <strain evidence="12 13">CCALA 953</strain>
    </source>
</reference>
<comment type="similarity">
    <text evidence="10">Belongs to the phosphofructokinase type A (PFKA) family. Mixed-substrate PFK group III subfamily.</text>
</comment>
<gene>
    <name evidence="10" type="primary">pfkA</name>
    <name evidence="12" type="ORF">CK510_28645</name>
</gene>
<comment type="function">
    <text evidence="10">Catalyzes the phosphorylation of D-fructose 6-phosphate to fructose 1,6-bisphosphate by ATP, the first committing step of glycolysis.</text>
</comment>
<comment type="cofactor">
    <cofactor evidence="1 10">
        <name>Mg(2+)</name>
        <dbReference type="ChEBI" id="CHEBI:18420"/>
    </cofactor>
</comment>
<keyword evidence="5 10" id="KW-0808">Transferase</keyword>
<dbReference type="InterPro" id="IPR035966">
    <property type="entry name" value="PKF_sf"/>
</dbReference>
<dbReference type="EMBL" id="NTFS01000581">
    <property type="protein sequence ID" value="PAX47619.1"/>
    <property type="molecule type" value="Genomic_DNA"/>
</dbReference>
<dbReference type="RefSeq" id="WP_095724871.1">
    <property type="nucleotide sequence ID" value="NZ_NTFS01000581.1"/>
</dbReference>
<feature type="active site" description="Proton acceptor" evidence="10">
    <location>
        <position position="135"/>
    </location>
</feature>
<comment type="pathway">
    <text evidence="3 10">Carbohydrate degradation; glycolysis; D-glyceraldehyde 3-phosphate and glycerone phosphate from D-glucose: step 3/4.</text>
</comment>
<feature type="binding site" description="in other chain" evidence="10">
    <location>
        <begin position="277"/>
        <end position="280"/>
    </location>
    <ligand>
        <name>substrate</name>
        <note>ligand shared between dimeric partners</note>
    </ligand>
</feature>
<feature type="binding site" evidence="10">
    <location>
        <position position="170"/>
    </location>
    <ligand>
        <name>substrate</name>
        <note>ligand shared between dimeric partners</note>
    </ligand>
</feature>
<keyword evidence="7 10" id="KW-0418">Kinase</keyword>
<feature type="binding site" description="in other chain" evidence="10">
    <location>
        <position position="231"/>
    </location>
    <ligand>
        <name>substrate</name>
        <note>ligand shared between dimeric partners</note>
    </ligand>
</feature>
<dbReference type="Gene3D" id="3.40.50.460">
    <property type="entry name" value="Phosphofructokinase domain"/>
    <property type="match status" value="1"/>
</dbReference>
<evidence type="ECO:0000256" key="9">
    <source>
        <dbReference type="ARBA" id="ARBA00023152"/>
    </source>
</evidence>
<dbReference type="GO" id="GO:0005945">
    <property type="term" value="C:6-phosphofructokinase complex"/>
    <property type="evidence" value="ECO:0007669"/>
    <property type="project" value="TreeGrafter"/>
</dbReference>
<dbReference type="InterPro" id="IPR022953">
    <property type="entry name" value="ATP_PFK"/>
</dbReference>
<dbReference type="NCBIfam" id="NF002872">
    <property type="entry name" value="PRK03202.1"/>
    <property type="match status" value="1"/>
</dbReference>
<dbReference type="HAMAP" id="MF_01976">
    <property type="entry name" value="Phosphofructokinase_III"/>
    <property type="match status" value="1"/>
</dbReference>
<feature type="binding site" description="in other chain" evidence="10">
    <location>
        <begin position="177"/>
        <end position="179"/>
    </location>
    <ligand>
        <name>substrate</name>
        <note>ligand shared between dimeric partners</note>
    </ligand>
</feature>
<dbReference type="GO" id="GO:0046872">
    <property type="term" value="F:metal ion binding"/>
    <property type="evidence" value="ECO:0007669"/>
    <property type="project" value="UniProtKB-KW"/>
</dbReference>
<organism evidence="12 13">
    <name type="scientific">Brunnivagina elsteri CCALA 953</name>
    <dbReference type="NCBI Taxonomy" id="987040"/>
    <lineage>
        <taxon>Bacteria</taxon>
        <taxon>Bacillati</taxon>
        <taxon>Cyanobacteriota</taxon>
        <taxon>Cyanophyceae</taxon>
        <taxon>Nostocales</taxon>
        <taxon>Calotrichaceae</taxon>
        <taxon>Brunnivagina</taxon>
    </lineage>
</organism>
<feature type="binding site" evidence="10">
    <location>
        <position position="271"/>
    </location>
    <ligand>
        <name>substrate</name>
        <note>ligand shared between dimeric partners</note>
    </ligand>
</feature>
<feature type="site" description="Important for substrate specificity; cannot use PPi as phosphoryl donor" evidence="10">
    <location>
        <position position="111"/>
    </location>
</feature>
<evidence type="ECO:0000256" key="3">
    <source>
        <dbReference type="ARBA" id="ARBA00004679"/>
    </source>
</evidence>
<dbReference type="AlphaFoldDB" id="A0A2A2TAT5"/>
<dbReference type="EC" id="2.7.1.11" evidence="10"/>
<dbReference type="GO" id="GO:0042802">
    <property type="term" value="F:identical protein binding"/>
    <property type="evidence" value="ECO:0007669"/>
    <property type="project" value="TreeGrafter"/>
</dbReference>
<feature type="binding site" description="in other chain" evidence="10">
    <location>
        <begin position="133"/>
        <end position="135"/>
    </location>
    <ligand>
        <name>substrate</name>
        <note>ligand shared between dimeric partners</note>
    </ligand>
</feature>
<comment type="catalytic activity">
    <reaction evidence="10">
        <text>beta-D-fructose 6-phosphate + ATP = beta-D-fructose 1,6-bisphosphate + ADP + H(+)</text>
        <dbReference type="Rhea" id="RHEA:16109"/>
        <dbReference type="ChEBI" id="CHEBI:15378"/>
        <dbReference type="ChEBI" id="CHEBI:30616"/>
        <dbReference type="ChEBI" id="CHEBI:32966"/>
        <dbReference type="ChEBI" id="CHEBI:57634"/>
        <dbReference type="ChEBI" id="CHEBI:456216"/>
        <dbReference type="EC" id="2.7.1.11"/>
    </reaction>
</comment>
<feature type="binding site" evidence="10">
    <location>
        <begin position="109"/>
        <end position="112"/>
    </location>
    <ligand>
        <name>ATP</name>
        <dbReference type="ChEBI" id="CHEBI:30616"/>
    </ligand>
</feature>
<feature type="domain" description="Phosphofructokinase" evidence="11">
    <location>
        <begin position="6"/>
        <end position="303"/>
    </location>
</feature>
<dbReference type="Proteomes" id="UP000218238">
    <property type="component" value="Unassembled WGS sequence"/>
</dbReference>
<dbReference type="InterPro" id="IPR012829">
    <property type="entry name" value="Phosphofructokinase_III"/>
</dbReference>
<dbReference type="GO" id="GO:0030388">
    <property type="term" value="P:fructose 1,6-bisphosphate metabolic process"/>
    <property type="evidence" value="ECO:0007669"/>
    <property type="project" value="TreeGrafter"/>
</dbReference>
<dbReference type="PANTHER" id="PTHR13697">
    <property type="entry name" value="PHOSPHOFRUCTOKINASE"/>
    <property type="match status" value="1"/>
</dbReference>
<dbReference type="GO" id="GO:0061621">
    <property type="term" value="P:canonical glycolysis"/>
    <property type="evidence" value="ECO:0007669"/>
    <property type="project" value="TreeGrafter"/>
</dbReference>
<keyword evidence="4 10" id="KW-0963">Cytoplasm</keyword>
<comment type="caution">
    <text evidence="12">The sequence shown here is derived from an EMBL/GenBank/DDBJ whole genome shotgun (WGS) entry which is preliminary data.</text>
</comment>
<dbReference type="PRINTS" id="PR00476">
    <property type="entry name" value="PHFRCTKINASE"/>
</dbReference>
<comment type="subcellular location">
    <subcellularLocation>
        <location evidence="2 10">Cytoplasm</location>
    </subcellularLocation>
</comment>
<keyword evidence="6 10" id="KW-0479">Metal-binding</keyword>
<dbReference type="PIRSF" id="PIRSF000532">
    <property type="entry name" value="ATP_PFK_prok"/>
    <property type="match status" value="1"/>
</dbReference>
<feature type="binding site" evidence="10">
    <location>
        <position position="14"/>
    </location>
    <ligand>
        <name>ATP</name>
        <dbReference type="ChEBI" id="CHEBI:30616"/>
    </ligand>
</feature>